<proteinExistence type="predicted"/>
<keyword evidence="1" id="KW-0812">Transmembrane</keyword>
<keyword evidence="1" id="KW-0472">Membrane</keyword>
<dbReference type="HOGENOM" id="CLU_3168800_0_0_7"/>
<dbReference type="AlphaFoldDB" id="F8KQ35"/>
<keyword evidence="1" id="KW-1133">Transmembrane helix</keyword>
<dbReference type="Proteomes" id="UP000008387">
    <property type="component" value="Chromosome"/>
</dbReference>
<organism evidence="2 3">
    <name type="scientific">Helicobacter bizzozeronii (strain CIII-1)</name>
    <dbReference type="NCBI Taxonomy" id="1002804"/>
    <lineage>
        <taxon>Bacteria</taxon>
        <taxon>Pseudomonadati</taxon>
        <taxon>Campylobacterota</taxon>
        <taxon>Epsilonproteobacteria</taxon>
        <taxon>Campylobacterales</taxon>
        <taxon>Helicobacteraceae</taxon>
        <taxon>Helicobacter</taxon>
    </lineage>
</organism>
<keyword evidence="3" id="KW-1185">Reference proteome</keyword>
<reference evidence="2 3" key="1">
    <citation type="journal article" date="2011" name="J. Bacteriol.">
        <title>Genome sequence of Helicobacter bizzozeronii strain CIII-1, an isolate from human gastric mucosa.</title>
        <authorList>
            <person name="Schott T."/>
            <person name="Rossi M."/>
            <person name="Hanninen M.L."/>
        </authorList>
    </citation>
    <scope>NUCLEOTIDE SEQUENCE [LARGE SCALE GENOMIC DNA]</scope>
    <source>
        <strain evidence="2 3">CIII-1</strain>
    </source>
</reference>
<evidence type="ECO:0000313" key="3">
    <source>
        <dbReference type="Proteomes" id="UP000008387"/>
    </source>
</evidence>
<feature type="transmembrane region" description="Helical" evidence="1">
    <location>
        <begin position="26"/>
        <end position="45"/>
    </location>
</feature>
<evidence type="ECO:0000313" key="2">
    <source>
        <dbReference type="EMBL" id="CCB79612.1"/>
    </source>
</evidence>
<protein>
    <submittedName>
        <fullName evidence="2">Uncharacterized protein</fullName>
    </submittedName>
</protein>
<dbReference type="EMBL" id="FR871757">
    <property type="protein sequence ID" value="CCB79612.1"/>
    <property type="molecule type" value="Genomic_DNA"/>
</dbReference>
<dbReference type="STRING" id="1002804.HBZC1_06260"/>
<evidence type="ECO:0000256" key="1">
    <source>
        <dbReference type="SAM" id="Phobius"/>
    </source>
</evidence>
<accession>F8KQ35</accession>
<name>F8KQ35_HELBC</name>
<sequence length="47" mass="5237">MPQNHKIASIKEATKNSISFSLGKQIIALWLLTIVAMTTTLLLFVHN</sequence>
<gene>
    <name evidence="2" type="ordered locus">HBZC1_06260</name>
</gene>
<dbReference type="KEGG" id="hbi:HBZC1_06260"/>